<feature type="transmembrane region" description="Helical" evidence="6">
    <location>
        <begin position="77"/>
        <end position="96"/>
    </location>
</feature>
<gene>
    <name evidence="7" type="ORF">BFW38_03970</name>
</gene>
<keyword evidence="4 6" id="KW-1133">Transmembrane helix</keyword>
<dbReference type="EMBL" id="MDTQ01000001">
    <property type="protein sequence ID" value="ODC02833.1"/>
    <property type="molecule type" value="Genomic_DNA"/>
</dbReference>
<evidence type="ECO:0000256" key="2">
    <source>
        <dbReference type="ARBA" id="ARBA00022475"/>
    </source>
</evidence>
<evidence type="ECO:0000256" key="5">
    <source>
        <dbReference type="ARBA" id="ARBA00023136"/>
    </source>
</evidence>
<dbReference type="GO" id="GO:0015171">
    <property type="term" value="F:amino acid transmembrane transporter activity"/>
    <property type="evidence" value="ECO:0007669"/>
    <property type="project" value="TreeGrafter"/>
</dbReference>
<organism evidence="7 8">
    <name type="scientific">Terasakiispira papahanaumokuakeensis</name>
    <dbReference type="NCBI Taxonomy" id="197479"/>
    <lineage>
        <taxon>Bacteria</taxon>
        <taxon>Pseudomonadati</taxon>
        <taxon>Pseudomonadota</taxon>
        <taxon>Gammaproteobacteria</taxon>
        <taxon>Oceanospirillales</taxon>
        <taxon>Terasakiispira</taxon>
    </lineage>
</organism>
<feature type="transmembrane region" description="Helical" evidence="6">
    <location>
        <begin position="6"/>
        <end position="32"/>
    </location>
</feature>
<evidence type="ECO:0000256" key="4">
    <source>
        <dbReference type="ARBA" id="ARBA00022989"/>
    </source>
</evidence>
<keyword evidence="3 6" id="KW-0812">Transmembrane</keyword>
<proteinExistence type="predicted"/>
<dbReference type="RefSeq" id="WP_068997228.1">
    <property type="nucleotide sequence ID" value="NZ_MDTQ01000001.1"/>
</dbReference>
<reference evidence="7 8" key="1">
    <citation type="submission" date="2016-08" db="EMBL/GenBank/DDBJ databases">
        <authorList>
            <person name="Seilhamer J.J."/>
        </authorList>
    </citation>
    <scope>NUCLEOTIDE SEQUENCE [LARGE SCALE GENOMIC DNA]</scope>
    <source>
        <strain evidence="7 8">PH27A</strain>
    </source>
</reference>
<dbReference type="PANTHER" id="PTHR30086">
    <property type="entry name" value="ARGININE EXPORTER PROTEIN ARGO"/>
    <property type="match status" value="1"/>
</dbReference>
<sequence length="229" mass="24911">MPTTEIIAVATITLLATISPGPDFALITRIALNHGHRAATQAAWGIASAICIHVTYTLLGLGLILQHSDTGITLIRYLGAAYLIYLGLTSWLSVTLKHRARAQPTPATSALTTASITTATTAPQSPSKWRQRWQAPWTQGFLCNLLNPKTLLFIVALFSQVISPQTPLPLQIGYGLWIALVHGLWFSLVSRLLNSRPIRQRLTHIMPWVDRLVGTALIALGLLTLQATA</sequence>
<keyword evidence="8" id="KW-1185">Reference proteome</keyword>
<dbReference type="AlphaFoldDB" id="A0A1E2V7E0"/>
<evidence type="ECO:0000256" key="3">
    <source>
        <dbReference type="ARBA" id="ARBA00022692"/>
    </source>
</evidence>
<evidence type="ECO:0000256" key="1">
    <source>
        <dbReference type="ARBA" id="ARBA00004651"/>
    </source>
</evidence>
<dbReference type="InterPro" id="IPR001123">
    <property type="entry name" value="LeuE-type"/>
</dbReference>
<evidence type="ECO:0000313" key="8">
    <source>
        <dbReference type="Proteomes" id="UP000094291"/>
    </source>
</evidence>
<dbReference type="STRING" id="197479.BFW38_03970"/>
<evidence type="ECO:0000256" key="6">
    <source>
        <dbReference type="SAM" id="Phobius"/>
    </source>
</evidence>
<dbReference type="PIRSF" id="PIRSF006324">
    <property type="entry name" value="LeuE"/>
    <property type="match status" value="1"/>
</dbReference>
<keyword evidence="5 6" id="KW-0472">Membrane</keyword>
<comment type="subcellular location">
    <subcellularLocation>
        <location evidence="1">Cell membrane</location>
        <topology evidence="1">Multi-pass membrane protein</topology>
    </subcellularLocation>
</comment>
<protein>
    <recommendedName>
        <fullName evidence="9">Lysine transporter LysE</fullName>
    </recommendedName>
</protein>
<feature type="transmembrane region" description="Helical" evidence="6">
    <location>
        <begin position="141"/>
        <end position="162"/>
    </location>
</feature>
<name>A0A1E2V7E0_9GAMM</name>
<dbReference type="OrthoDB" id="9804822at2"/>
<keyword evidence="2" id="KW-1003">Cell membrane</keyword>
<dbReference type="Proteomes" id="UP000094291">
    <property type="component" value="Unassembled WGS sequence"/>
</dbReference>
<accession>A0A1E2V7E0</accession>
<dbReference type="GO" id="GO:0005886">
    <property type="term" value="C:plasma membrane"/>
    <property type="evidence" value="ECO:0007669"/>
    <property type="project" value="UniProtKB-SubCell"/>
</dbReference>
<dbReference type="Pfam" id="PF01810">
    <property type="entry name" value="LysE"/>
    <property type="match status" value="1"/>
</dbReference>
<evidence type="ECO:0008006" key="9">
    <source>
        <dbReference type="Google" id="ProtNLM"/>
    </source>
</evidence>
<feature type="transmembrane region" description="Helical" evidence="6">
    <location>
        <begin position="174"/>
        <end position="193"/>
    </location>
</feature>
<comment type="caution">
    <text evidence="7">The sequence shown here is derived from an EMBL/GenBank/DDBJ whole genome shotgun (WGS) entry which is preliminary data.</text>
</comment>
<dbReference type="PANTHER" id="PTHR30086:SF21">
    <property type="entry name" value="TRANSPORT PROTEIN"/>
    <property type="match status" value="1"/>
</dbReference>
<feature type="transmembrane region" description="Helical" evidence="6">
    <location>
        <begin position="44"/>
        <end position="65"/>
    </location>
</feature>
<evidence type="ECO:0000313" key="7">
    <source>
        <dbReference type="EMBL" id="ODC02833.1"/>
    </source>
</evidence>